<name>A0AAN9NX87_PSOTE</name>
<comment type="caution">
    <text evidence="1">The sequence shown here is derived from an EMBL/GenBank/DDBJ whole genome shotgun (WGS) entry which is preliminary data.</text>
</comment>
<sequence length="127" mass="14408">MSFWVSQVHSNGCEALAGNTFLGILESFTFKLPFIYRLHNVLHLLLERPSCCLGDETADISIPMKGKKFHIMACLSTERQRWNIIECILRRLGFPSRSYCSSQIDNALVSYCDGESIMLLKDKCGVK</sequence>
<protein>
    <submittedName>
        <fullName evidence="1">Uncharacterized protein</fullName>
    </submittedName>
</protein>
<proteinExistence type="predicted"/>
<keyword evidence="2" id="KW-1185">Reference proteome</keyword>
<dbReference type="EMBL" id="JAYMYS010000009">
    <property type="protein sequence ID" value="KAK7380517.1"/>
    <property type="molecule type" value="Genomic_DNA"/>
</dbReference>
<evidence type="ECO:0000313" key="2">
    <source>
        <dbReference type="Proteomes" id="UP001386955"/>
    </source>
</evidence>
<reference evidence="1 2" key="1">
    <citation type="submission" date="2024-01" db="EMBL/GenBank/DDBJ databases">
        <title>The genomes of 5 underutilized Papilionoideae crops provide insights into root nodulation and disease resistanc.</title>
        <authorList>
            <person name="Jiang F."/>
        </authorList>
    </citation>
    <scope>NUCLEOTIDE SEQUENCE [LARGE SCALE GENOMIC DNA]</scope>
    <source>
        <strain evidence="1">DUOXIRENSHENG_FW03</strain>
        <tissue evidence="1">Leaves</tissue>
    </source>
</reference>
<evidence type="ECO:0000313" key="1">
    <source>
        <dbReference type="EMBL" id="KAK7380517.1"/>
    </source>
</evidence>
<gene>
    <name evidence="1" type="ORF">VNO78_33030</name>
</gene>
<organism evidence="1 2">
    <name type="scientific">Psophocarpus tetragonolobus</name>
    <name type="common">Winged bean</name>
    <name type="synonym">Dolichos tetragonolobus</name>
    <dbReference type="NCBI Taxonomy" id="3891"/>
    <lineage>
        <taxon>Eukaryota</taxon>
        <taxon>Viridiplantae</taxon>
        <taxon>Streptophyta</taxon>
        <taxon>Embryophyta</taxon>
        <taxon>Tracheophyta</taxon>
        <taxon>Spermatophyta</taxon>
        <taxon>Magnoliopsida</taxon>
        <taxon>eudicotyledons</taxon>
        <taxon>Gunneridae</taxon>
        <taxon>Pentapetalae</taxon>
        <taxon>rosids</taxon>
        <taxon>fabids</taxon>
        <taxon>Fabales</taxon>
        <taxon>Fabaceae</taxon>
        <taxon>Papilionoideae</taxon>
        <taxon>50 kb inversion clade</taxon>
        <taxon>NPAAA clade</taxon>
        <taxon>indigoferoid/millettioid clade</taxon>
        <taxon>Phaseoleae</taxon>
        <taxon>Psophocarpus</taxon>
    </lineage>
</organism>
<dbReference type="AlphaFoldDB" id="A0AAN9NX87"/>
<dbReference type="Proteomes" id="UP001386955">
    <property type="component" value="Unassembled WGS sequence"/>
</dbReference>
<accession>A0AAN9NX87</accession>